<sequence length="74" mass="7953">MDDLKEATHRKASFLQTMRAVLWSFIGLRKGSEHEADMAKLNPVHVIIAGLIAAAVFVGVLILIVRTVVGQAAG</sequence>
<dbReference type="InterPro" id="IPR021344">
    <property type="entry name" value="DUF2970"/>
</dbReference>
<keyword evidence="2" id="KW-1185">Reference proteome</keyword>
<reference evidence="1 2" key="1">
    <citation type="submission" date="2018-05" db="EMBL/GenBank/DDBJ databases">
        <title>Genomic Encyclopedia of Type Strains, Phase IV (KMG-V): Genome sequencing to study the core and pangenomes of soil and plant-associated prokaryotes.</title>
        <authorList>
            <person name="Whitman W."/>
        </authorList>
    </citation>
    <scope>NUCLEOTIDE SEQUENCE [LARGE SCALE GENOMIC DNA]</scope>
    <source>
        <strain evidence="1 2">SLV-132</strain>
    </source>
</reference>
<dbReference type="Proteomes" id="UP000245754">
    <property type="component" value="Unassembled WGS sequence"/>
</dbReference>
<evidence type="ECO:0000313" key="1">
    <source>
        <dbReference type="EMBL" id="PWK38640.1"/>
    </source>
</evidence>
<protein>
    <recommendedName>
        <fullName evidence="3">DUF2970 family protein</fullName>
    </recommendedName>
</protein>
<dbReference type="EMBL" id="QGGT01000001">
    <property type="protein sequence ID" value="PWK38640.1"/>
    <property type="molecule type" value="Genomic_DNA"/>
</dbReference>
<accession>A0A316FLV6</accession>
<evidence type="ECO:0000313" key="2">
    <source>
        <dbReference type="Proteomes" id="UP000245754"/>
    </source>
</evidence>
<proteinExistence type="predicted"/>
<gene>
    <name evidence="1" type="ORF">C7419_1012539</name>
</gene>
<name>A0A316FLV6_9BURK</name>
<comment type="caution">
    <text evidence="1">The sequence shown here is derived from an EMBL/GenBank/DDBJ whole genome shotgun (WGS) entry which is preliminary data.</text>
</comment>
<dbReference type="Pfam" id="PF11174">
    <property type="entry name" value="DUF2970"/>
    <property type="match status" value="1"/>
</dbReference>
<organism evidence="1 2">
    <name type="scientific">Cupriavidus plantarum</name>
    <dbReference type="NCBI Taxonomy" id="942865"/>
    <lineage>
        <taxon>Bacteria</taxon>
        <taxon>Pseudomonadati</taxon>
        <taxon>Pseudomonadota</taxon>
        <taxon>Betaproteobacteria</taxon>
        <taxon>Burkholderiales</taxon>
        <taxon>Burkholderiaceae</taxon>
        <taxon>Cupriavidus</taxon>
    </lineage>
</organism>
<dbReference type="RefSeq" id="WP_109582209.1">
    <property type="nucleotide sequence ID" value="NZ_JACBYU010000001.1"/>
</dbReference>
<evidence type="ECO:0008006" key="3">
    <source>
        <dbReference type="Google" id="ProtNLM"/>
    </source>
</evidence>
<dbReference type="AlphaFoldDB" id="A0A316FLV6"/>